<proteinExistence type="predicted"/>
<organism evidence="1 2">
    <name type="scientific">Alligator mississippiensis</name>
    <name type="common">American alligator</name>
    <dbReference type="NCBI Taxonomy" id="8496"/>
    <lineage>
        <taxon>Eukaryota</taxon>
        <taxon>Metazoa</taxon>
        <taxon>Chordata</taxon>
        <taxon>Craniata</taxon>
        <taxon>Vertebrata</taxon>
        <taxon>Euteleostomi</taxon>
        <taxon>Archelosauria</taxon>
        <taxon>Archosauria</taxon>
        <taxon>Crocodylia</taxon>
        <taxon>Alligatoridae</taxon>
        <taxon>Alligatorinae</taxon>
        <taxon>Alligator</taxon>
    </lineage>
</organism>
<evidence type="ECO:0000313" key="1">
    <source>
        <dbReference type="EMBL" id="KYO38865.1"/>
    </source>
</evidence>
<protein>
    <submittedName>
        <fullName evidence="1">Uncharacterized protein</fullName>
    </submittedName>
</protein>
<reference evidence="1 2" key="1">
    <citation type="journal article" date="2012" name="Genome Biol.">
        <title>Sequencing three crocodilian genomes to illuminate the evolution of archosaurs and amniotes.</title>
        <authorList>
            <person name="St John J.A."/>
            <person name="Braun E.L."/>
            <person name="Isberg S.R."/>
            <person name="Miles L.G."/>
            <person name="Chong A.Y."/>
            <person name="Gongora J."/>
            <person name="Dalzell P."/>
            <person name="Moran C."/>
            <person name="Bed'hom B."/>
            <person name="Abzhanov A."/>
            <person name="Burgess S.C."/>
            <person name="Cooksey A.M."/>
            <person name="Castoe T.A."/>
            <person name="Crawford N.G."/>
            <person name="Densmore L.D."/>
            <person name="Drew J.C."/>
            <person name="Edwards S.V."/>
            <person name="Faircloth B.C."/>
            <person name="Fujita M.K."/>
            <person name="Greenwold M.J."/>
            <person name="Hoffmann F.G."/>
            <person name="Howard J.M."/>
            <person name="Iguchi T."/>
            <person name="Janes D.E."/>
            <person name="Khan S.Y."/>
            <person name="Kohno S."/>
            <person name="de Koning A.J."/>
            <person name="Lance S.L."/>
            <person name="McCarthy F.M."/>
            <person name="McCormack J.E."/>
            <person name="Merchant M.E."/>
            <person name="Peterson D.G."/>
            <person name="Pollock D.D."/>
            <person name="Pourmand N."/>
            <person name="Raney B.J."/>
            <person name="Roessler K.A."/>
            <person name="Sanford J.R."/>
            <person name="Sawyer R.H."/>
            <person name="Schmidt C.J."/>
            <person name="Triplett E.W."/>
            <person name="Tuberville T.D."/>
            <person name="Venegas-Anaya M."/>
            <person name="Howard J.T."/>
            <person name="Jarvis E.D."/>
            <person name="Guillette L.J.Jr."/>
            <person name="Glenn T.C."/>
            <person name="Green R.E."/>
            <person name="Ray D.A."/>
        </authorList>
    </citation>
    <scope>NUCLEOTIDE SEQUENCE [LARGE SCALE GENOMIC DNA]</scope>
    <source>
        <strain evidence="1">KSC_2009_1</strain>
    </source>
</reference>
<dbReference type="AlphaFoldDB" id="A0A151NQU7"/>
<gene>
    <name evidence="1" type="ORF">Y1Q_0023521</name>
</gene>
<accession>A0A151NQU7</accession>
<keyword evidence="2" id="KW-1185">Reference proteome</keyword>
<dbReference type="EMBL" id="AKHW03002440">
    <property type="protein sequence ID" value="KYO38865.1"/>
    <property type="molecule type" value="Genomic_DNA"/>
</dbReference>
<sequence>MCKGPWSTVGFNSSLDICIKVIILAKCVNTFLMGMSRADCTIPRRVQPEPAQGELFSASSLFWDSLPLREG</sequence>
<comment type="caution">
    <text evidence="1">The sequence shown here is derived from an EMBL/GenBank/DDBJ whole genome shotgun (WGS) entry which is preliminary data.</text>
</comment>
<dbReference type="Proteomes" id="UP000050525">
    <property type="component" value="Unassembled WGS sequence"/>
</dbReference>
<evidence type="ECO:0000313" key="2">
    <source>
        <dbReference type="Proteomes" id="UP000050525"/>
    </source>
</evidence>
<name>A0A151NQU7_ALLMI</name>